<keyword evidence="5" id="KW-0539">Nucleus</keyword>
<evidence type="ECO:0000256" key="4">
    <source>
        <dbReference type="ARBA" id="ARBA00022454"/>
    </source>
</evidence>
<dbReference type="GO" id="GO:0005634">
    <property type="term" value="C:nucleus"/>
    <property type="evidence" value="ECO:0007669"/>
    <property type="project" value="UniProtKB-SubCell"/>
</dbReference>
<gene>
    <name evidence="7" type="ORF">U0070_015816</name>
</gene>
<dbReference type="PANTHER" id="PTHR48208:SF2">
    <property type="entry name" value="CENTROMERE PROTEIN I"/>
    <property type="match status" value="1"/>
</dbReference>
<dbReference type="InterPro" id="IPR012485">
    <property type="entry name" value="CENP-I"/>
</dbReference>
<evidence type="ECO:0000313" key="7">
    <source>
        <dbReference type="EMBL" id="KAK7800440.1"/>
    </source>
</evidence>
<name>A0AAW0HCP4_MYOGA</name>
<keyword evidence="8" id="KW-1185">Reference proteome</keyword>
<accession>A0AAW0HCP4</accession>
<dbReference type="GO" id="GO:0000070">
    <property type="term" value="P:mitotic sister chromatid segregation"/>
    <property type="evidence" value="ECO:0007669"/>
    <property type="project" value="TreeGrafter"/>
</dbReference>
<comment type="caution">
    <text evidence="7">The sequence shown here is derived from an EMBL/GenBank/DDBJ whole genome shotgun (WGS) entry which is preliminary data.</text>
</comment>
<evidence type="ECO:0000313" key="8">
    <source>
        <dbReference type="Proteomes" id="UP001488838"/>
    </source>
</evidence>
<comment type="subcellular location">
    <subcellularLocation>
        <location evidence="2">Chromosome</location>
        <location evidence="2">Centromere</location>
    </subcellularLocation>
    <subcellularLocation>
        <location evidence="1">Nucleus</location>
    </subcellularLocation>
</comment>
<sequence length="416" mass="47982">MIYFNNSKNLWTSALVAVKLRNQRAFPEPPKLTLGPTKDCSLKRKWSSPSVIPALNSANKDCGEKTLSLSDYFSGSRSFPLEELQSFPHLLQNIHCLELPSQMSSVLNNSLLLHYINCVKDESILLRLYYWLSQALQEECIWYNMNNYEQEKEFVNLLDIVIRVQCFLQCSLLQSLKELLQNWLLWLSMDAHVQPLTSSPLETTLGETMTSLVQLIEYVGWLSLTALRLESNNTLLLHFILDFFEKVCDIYVNYDLPLLVLFPPVIFHSALLSLDASILNQLCYIMYRYHNNLTAAKKNNVLKKAKSEFNLSSKICQEFNYYLTAMVRCLWMSKPFDKGMYVDPQSLENSGVTEYKYSLNLVQHPSLLSYAASFLLQVSVFKVSLDFIGNTDCENRNCLYLNCKACSEVLVLTKFW</sequence>
<protein>
    <recommendedName>
        <fullName evidence="9">Centromere protein I</fullName>
    </recommendedName>
</protein>
<proteinExistence type="inferred from homology"/>
<evidence type="ECO:0000256" key="1">
    <source>
        <dbReference type="ARBA" id="ARBA00004123"/>
    </source>
</evidence>
<dbReference type="Proteomes" id="UP001488838">
    <property type="component" value="Unassembled WGS sequence"/>
</dbReference>
<dbReference type="Pfam" id="PF07778">
    <property type="entry name" value="CENP-I"/>
    <property type="match status" value="1"/>
</dbReference>
<dbReference type="AlphaFoldDB" id="A0AAW0HCP4"/>
<organism evidence="7 8">
    <name type="scientific">Myodes glareolus</name>
    <name type="common">Bank vole</name>
    <name type="synonym">Clethrionomys glareolus</name>
    <dbReference type="NCBI Taxonomy" id="447135"/>
    <lineage>
        <taxon>Eukaryota</taxon>
        <taxon>Metazoa</taxon>
        <taxon>Chordata</taxon>
        <taxon>Craniata</taxon>
        <taxon>Vertebrata</taxon>
        <taxon>Euteleostomi</taxon>
        <taxon>Mammalia</taxon>
        <taxon>Eutheria</taxon>
        <taxon>Euarchontoglires</taxon>
        <taxon>Glires</taxon>
        <taxon>Rodentia</taxon>
        <taxon>Myomorpha</taxon>
        <taxon>Muroidea</taxon>
        <taxon>Cricetidae</taxon>
        <taxon>Arvicolinae</taxon>
        <taxon>Myodes</taxon>
    </lineage>
</organism>
<comment type="similarity">
    <text evidence="3">Belongs to the CENP-I/CTF3 family.</text>
</comment>
<dbReference type="GO" id="GO:0034080">
    <property type="term" value="P:CENP-A containing chromatin assembly"/>
    <property type="evidence" value="ECO:0007669"/>
    <property type="project" value="TreeGrafter"/>
</dbReference>
<evidence type="ECO:0008006" key="9">
    <source>
        <dbReference type="Google" id="ProtNLM"/>
    </source>
</evidence>
<evidence type="ECO:0000256" key="3">
    <source>
        <dbReference type="ARBA" id="ARBA00005470"/>
    </source>
</evidence>
<evidence type="ECO:0000256" key="6">
    <source>
        <dbReference type="ARBA" id="ARBA00023328"/>
    </source>
</evidence>
<dbReference type="PANTHER" id="PTHR48208">
    <property type="entry name" value="CENTROMERE PROTEIN I"/>
    <property type="match status" value="1"/>
</dbReference>
<evidence type="ECO:0000256" key="2">
    <source>
        <dbReference type="ARBA" id="ARBA00004584"/>
    </source>
</evidence>
<dbReference type="GO" id="GO:0000939">
    <property type="term" value="C:inner kinetochore"/>
    <property type="evidence" value="ECO:0007669"/>
    <property type="project" value="TreeGrafter"/>
</dbReference>
<dbReference type="EMBL" id="JBBHLL010000550">
    <property type="protein sequence ID" value="KAK7800440.1"/>
    <property type="molecule type" value="Genomic_DNA"/>
</dbReference>
<keyword evidence="6" id="KW-0137">Centromere</keyword>
<reference evidence="7 8" key="1">
    <citation type="journal article" date="2023" name="bioRxiv">
        <title>Conserved and derived expression patterns and positive selection on dental genes reveal complex evolutionary context of ever-growing rodent molars.</title>
        <authorList>
            <person name="Calamari Z.T."/>
            <person name="Song A."/>
            <person name="Cohen E."/>
            <person name="Akter M."/>
            <person name="Roy R.D."/>
            <person name="Hallikas O."/>
            <person name="Christensen M.M."/>
            <person name="Li P."/>
            <person name="Marangoni P."/>
            <person name="Jernvall J."/>
            <person name="Klein O.D."/>
        </authorList>
    </citation>
    <scope>NUCLEOTIDE SEQUENCE [LARGE SCALE GENOMIC DNA]</scope>
    <source>
        <strain evidence="7">V071</strain>
    </source>
</reference>
<evidence type="ECO:0000256" key="5">
    <source>
        <dbReference type="ARBA" id="ARBA00023242"/>
    </source>
</evidence>
<keyword evidence="4" id="KW-0158">Chromosome</keyword>